<evidence type="ECO:0000259" key="2">
    <source>
        <dbReference type="Pfam" id="PF10302"/>
    </source>
</evidence>
<feature type="domain" description="DSC E3 ubiquitin ligase complex subunit 3 ubiquitin-like" evidence="2">
    <location>
        <begin position="16"/>
        <end position="137"/>
    </location>
</feature>
<dbReference type="Pfam" id="PF10302">
    <property type="entry name" value="Dsc3_N"/>
    <property type="match status" value="1"/>
</dbReference>
<dbReference type="PANTHER" id="PTHR28049:SF1">
    <property type="entry name" value="DSC E3 UBIQUITIN LIGASE COMPLEX SUBUNIT 3"/>
    <property type="match status" value="1"/>
</dbReference>
<dbReference type="InterPro" id="IPR019413">
    <property type="entry name" value="Dsc3_ub-like_dom"/>
</dbReference>
<dbReference type="InterPro" id="IPR025390">
    <property type="entry name" value="Dsc3_C"/>
</dbReference>
<feature type="compositionally biased region" description="Pro residues" evidence="1">
    <location>
        <begin position="81"/>
        <end position="101"/>
    </location>
</feature>
<proteinExistence type="predicted"/>
<sequence>MSYLRPQQQPQPLPLNLIIRFTQSIPDLPLNIPSATTITPLSVKVQIRSHLPGKFARNPLRLIHGGKVLPDRSSLASCVRIPPPPPQAAPPPPPLSPPPPKTDVKGKGKAPLREEPAELAQLSAVVRKVYIHCSIGEGPLSAADLDNEATTAASLEESLSTPPADPSGGRKQSPGATPAPQGFDRLLAAGFTPAEVAALRSQFTSNIAYAHTPDTMPSGQQLRALEDRWLDSGAQEGGGGLGGSAAGGGGANGEDGGWGGGFGTEDGGGLDDMLWGNLVGFFWPLGALVWGCREEGVWSRRRKVAVGTGLMMNLLFGFLRLTS</sequence>
<dbReference type="Pfam" id="PF13373">
    <property type="entry name" value="Dsc3_C"/>
    <property type="match status" value="1"/>
</dbReference>
<evidence type="ECO:0000313" key="5">
    <source>
        <dbReference type="Proteomes" id="UP000799766"/>
    </source>
</evidence>
<feature type="compositionally biased region" description="Gly residues" evidence="1">
    <location>
        <begin position="235"/>
        <end position="263"/>
    </location>
</feature>
<dbReference type="OrthoDB" id="2556122at2759"/>
<dbReference type="InterPro" id="IPR045226">
    <property type="entry name" value="Dsc3"/>
</dbReference>
<dbReference type="GO" id="GO:0005783">
    <property type="term" value="C:endoplasmic reticulum"/>
    <property type="evidence" value="ECO:0007669"/>
    <property type="project" value="TreeGrafter"/>
</dbReference>
<dbReference type="AlphaFoldDB" id="A0A6A6P9Q0"/>
<feature type="compositionally biased region" description="Basic and acidic residues" evidence="1">
    <location>
        <begin position="102"/>
        <end position="112"/>
    </location>
</feature>
<feature type="domain" description="DSC E3 ubiquitin ligase complex subunit 3 C-terminal" evidence="3">
    <location>
        <begin position="181"/>
        <end position="320"/>
    </location>
</feature>
<reference evidence="4" key="1">
    <citation type="journal article" date="2020" name="Stud. Mycol.">
        <title>101 Dothideomycetes genomes: a test case for predicting lifestyles and emergence of pathogens.</title>
        <authorList>
            <person name="Haridas S."/>
            <person name="Albert R."/>
            <person name="Binder M."/>
            <person name="Bloem J."/>
            <person name="Labutti K."/>
            <person name="Salamov A."/>
            <person name="Andreopoulos B."/>
            <person name="Baker S."/>
            <person name="Barry K."/>
            <person name="Bills G."/>
            <person name="Bluhm B."/>
            <person name="Cannon C."/>
            <person name="Castanera R."/>
            <person name="Culley D."/>
            <person name="Daum C."/>
            <person name="Ezra D."/>
            <person name="Gonzalez J."/>
            <person name="Henrissat B."/>
            <person name="Kuo A."/>
            <person name="Liang C."/>
            <person name="Lipzen A."/>
            <person name="Lutzoni F."/>
            <person name="Magnuson J."/>
            <person name="Mondo S."/>
            <person name="Nolan M."/>
            <person name="Ohm R."/>
            <person name="Pangilinan J."/>
            <person name="Park H.-J."/>
            <person name="Ramirez L."/>
            <person name="Alfaro M."/>
            <person name="Sun H."/>
            <person name="Tritt A."/>
            <person name="Yoshinaga Y."/>
            <person name="Zwiers L.-H."/>
            <person name="Turgeon B."/>
            <person name="Goodwin S."/>
            <person name="Spatafora J."/>
            <person name="Crous P."/>
            <person name="Grigoriev I."/>
        </authorList>
    </citation>
    <scope>NUCLEOTIDE SEQUENCE</scope>
    <source>
        <strain evidence="4">ATCC 16933</strain>
    </source>
</reference>
<protein>
    <submittedName>
        <fullName evidence="4">DUF2407 C-terminal domain-containing protein</fullName>
    </submittedName>
</protein>
<feature type="region of interest" description="Disordered" evidence="1">
    <location>
        <begin position="233"/>
        <end position="263"/>
    </location>
</feature>
<feature type="region of interest" description="Disordered" evidence="1">
    <location>
        <begin position="151"/>
        <end position="183"/>
    </location>
</feature>
<dbReference type="EMBL" id="MU001673">
    <property type="protein sequence ID" value="KAF2460634.1"/>
    <property type="molecule type" value="Genomic_DNA"/>
</dbReference>
<keyword evidence="5" id="KW-1185">Reference proteome</keyword>
<feature type="compositionally biased region" description="Polar residues" evidence="1">
    <location>
        <begin position="151"/>
        <end position="161"/>
    </location>
</feature>
<dbReference type="PANTHER" id="PTHR28049">
    <property type="entry name" value="TRANSMEMBRANE PROTEIN YOR223W"/>
    <property type="match status" value="1"/>
</dbReference>
<evidence type="ECO:0000313" key="4">
    <source>
        <dbReference type="EMBL" id="KAF2460634.1"/>
    </source>
</evidence>
<dbReference type="GO" id="GO:0044695">
    <property type="term" value="C:Dsc E3 ubiquitin ligase complex"/>
    <property type="evidence" value="ECO:0007669"/>
    <property type="project" value="InterPro"/>
</dbReference>
<gene>
    <name evidence="4" type="ORF">BDY21DRAFT_406537</name>
</gene>
<dbReference type="Proteomes" id="UP000799766">
    <property type="component" value="Unassembled WGS sequence"/>
</dbReference>
<dbReference type="Gene3D" id="3.10.20.90">
    <property type="entry name" value="Phosphatidylinositol 3-kinase Catalytic Subunit, Chain A, domain 1"/>
    <property type="match status" value="1"/>
</dbReference>
<organism evidence="4 5">
    <name type="scientific">Lineolata rhizophorae</name>
    <dbReference type="NCBI Taxonomy" id="578093"/>
    <lineage>
        <taxon>Eukaryota</taxon>
        <taxon>Fungi</taxon>
        <taxon>Dikarya</taxon>
        <taxon>Ascomycota</taxon>
        <taxon>Pezizomycotina</taxon>
        <taxon>Dothideomycetes</taxon>
        <taxon>Dothideomycetes incertae sedis</taxon>
        <taxon>Lineolatales</taxon>
        <taxon>Lineolataceae</taxon>
        <taxon>Lineolata</taxon>
    </lineage>
</organism>
<evidence type="ECO:0000256" key="1">
    <source>
        <dbReference type="SAM" id="MobiDB-lite"/>
    </source>
</evidence>
<feature type="region of interest" description="Disordered" evidence="1">
    <location>
        <begin position="76"/>
        <end position="112"/>
    </location>
</feature>
<accession>A0A6A6P9Q0</accession>
<name>A0A6A6P9Q0_9PEZI</name>
<evidence type="ECO:0000259" key="3">
    <source>
        <dbReference type="Pfam" id="PF13373"/>
    </source>
</evidence>